<name>A0ABW8W2H9_9PSED</name>
<keyword evidence="2" id="KW-1185">Reference proteome</keyword>
<protein>
    <submittedName>
        <fullName evidence="1">Uncharacterized protein</fullName>
    </submittedName>
</protein>
<proteinExistence type="predicted"/>
<organism evidence="1 2">
    <name type="scientific">Pseudomonas azerbaijanorientalis</name>
    <dbReference type="NCBI Taxonomy" id="2842350"/>
    <lineage>
        <taxon>Bacteria</taxon>
        <taxon>Pseudomonadati</taxon>
        <taxon>Pseudomonadota</taxon>
        <taxon>Gammaproteobacteria</taxon>
        <taxon>Pseudomonadales</taxon>
        <taxon>Pseudomonadaceae</taxon>
        <taxon>Pseudomonas</taxon>
    </lineage>
</organism>
<comment type="caution">
    <text evidence="1">The sequence shown here is derived from an EMBL/GenBank/DDBJ whole genome shotgun (WGS) entry which is preliminary data.</text>
</comment>
<dbReference type="Proteomes" id="UP001628646">
    <property type="component" value="Unassembled WGS sequence"/>
</dbReference>
<dbReference type="RefSeq" id="WP_407802985.1">
    <property type="nucleotide sequence ID" value="NZ_JBJNUY010000005.1"/>
</dbReference>
<sequence length="132" mass="15354">MRLEEGKQRQVLQFALTQASNAAKSASVESAPPHFLYCFPHAFSRDTQTKVHTPHFGFSRLETELNRKKEDARMLIRIEKARTPQDWNVWMNAWCVKFRSYAEALAFVSRLEGRINAPHLLPVSEDRLVLER</sequence>
<evidence type="ECO:0000313" key="1">
    <source>
        <dbReference type="EMBL" id="MFL8999470.1"/>
    </source>
</evidence>
<accession>A0ABW8W2H9</accession>
<gene>
    <name evidence="1" type="ORF">ACJ8NA_12495</name>
</gene>
<reference evidence="1 2" key="1">
    <citation type="submission" date="2024-12" db="EMBL/GenBank/DDBJ databases">
        <title>Pseudomonas species isolated from Lotus nodules promote plant growth.</title>
        <authorList>
            <person name="Yu Y.-H."/>
            <person name="Kurtenbach J."/>
            <person name="Crosbie D."/>
            <person name="Brachmann A."/>
            <person name="Marin M."/>
        </authorList>
    </citation>
    <scope>NUCLEOTIDE SEQUENCE [LARGE SCALE GENOMIC DNA]</scope>
    <source>
        <strain evidence="1 2">PLb11B</strain>
    </source>
</reference>
<dbReference type="EMBL" id="JBJNUY010000005">
    <property type="protein sequence ID" value="MFL8999470.1"/>
    <property type="molecule type" value="Genomic_DNA"/>
</dbReference>
<evidence type="ECO:0000313" key="2">
    <source>
        <dbReference type="Proteomes" id="UP001628646"/>
    </source>
</evidence>